<keyword evidence="2" id="KW-0677">Repeat</keyword>
<feature type="repeat" description="WD" evidence="3">
    <location>
        <begin position="441"/>
        <end position="467"/>
    </location>
</feature>
<dbReference type="InterPro" id="IPR020472">
    <property type="entry name" value="WD40_PAC1"/>
</dbReference>
<sequence>MSNVDDEKLKEKERLIDTRVTPVSFDQQCFDRNWVSQLNAQKQISHFICLICKQVANNPVEINCPQHESMDETLIVGENCLKQFLKDNNNTCPVQPHYGCQPYKVKAIQRQINELNAICPMQFKHNMQTSGRNEEGQTNGWMTTICNFEGKIKDMRNHLDTSCALKLYNCWFKQFGCDHLCFENRLKEHLINDMKHHFELVIKKFESMEQIIQQQKDTIKQLENKKLKAEKLNEIQSEETSKVYSDNSNEIQHCTFNSDMFHPSPSLIKIFTGHSDFVWSIDYSTFDNVGLFCSGSRDKTVRVWDIETNKQIKSSNKHSEDVYCVQFSSYHYHHHCRNVICYSSKDETIRFWDFKNNKQLQVLNGHTSSVGSIVFSLFNNGRYLCSGSIDNTIRLWDVETSKSLHVFDGHTNSVWCVDFSPLQSNKSNENEGNSIGVIGGNGYTICSASCDDTIRIWDIETAKNSIVFRGHKNSVCSAKYGSNELGNIGSANTILSGSADKSIRLWDIRCGKQIQEFNGHKHEIWTVEYSPFVINNEIGGSSNVICSGSHDNTIRFWDIRSNKKELYVIDRDGEILCLKFLSLKKKGKINKKNRRCGINLCYSSKSAIFMFGEYIN</sequence>
<proteinExistence type="predicted"/>
<dbReference type="InterPro" id="IPR036322">
    <property type="entry name" value="WD40_repeat_dom_sf"/>
</dbReference>
<feature type="repeat" description="WD" evidence="3">
    <location>
        <begin position="315"/>
        <end position="362"/>
    </location>
</feature>
<feature type="coiled-coil region" evidence="4">
    <location>
        <begin position="205"/>
        <end position="239"/>
    </location>
</feature>
<evidence type="ECO:0000256" key="1">
    <source>
        <dbReference type="ARBA" id="ARBA00022574"/>
    </source>
</evidence>
<dbReference type="Gene3D" id="3.30.40.10">
    <property type="entry name" value="Zinc/RING finger domain, C3HC4 (zinc finger)"/>
    <property type="match status" value="1"/>
</dbReference>
<dbReference type="Proteomes" id="UP000023152">
    <property type="component" value="Unassembled WGS sequence"/>
</dbReference>
<comment type="caution">
    <text evidence="5">The sequence shown here is derived from an EMBL/GenBank/DDBJ whole genome shotgun (WGS) entry which is preliminary data.</text>
</comment>
<gene>
    <name evidence="5" type="ORF">RFI_22624</name>
</gene>
<dbReference type="InterPro" id="IPR001680">
    <property type="entry name" value="WD40_rpt"/>
</dbReference>
<evidence type="ECO:0000256" key="3">
    <source>
        <dbReference type="PROSITE-ProRule" id="PRU00221"/>
    </source>
</evidence>
<dbReference type="PROSITE" id="PS50082">
    <property type="entry name" value="WD_REPEATS_2"/>
    <property type="match status" value="6"/>
</dbReference>
<dbReference type="PANTHER" id="PTHR19848">
    <property type="entry name" value="WD40 REPEAT PROTEIN"/>
    <property type="match status" value="1"/>
</dbReference>
<keyword evidence="6" id="KW-1185">Reference proteome</keyword>
<feature type="repeat" description="WD" evidence="3">
    <location>
        <begin position="468"/>
        <end position="516"/>
    </location>
</feature>
<evidence type="ECO:0000256" key="2">
    <source>
        <dbReference type="ARBA" id="ARBA00022737"/>
    </source>
</evidence>
<feature type="repeat" description="WD" evidence="3">
    <location>
        <begin position="271"/>
        <end position="314"/>
    </location>
</feature>
<dbReference type="SUPFAM" id="SSF50978">
    <property type="entry name" value="WD40 repeat-like"/>
    <property type="match status" value="1"/>
</dbReference>
<feature type="repeat" description="WD" evidence="3">
    <location>
        <begin position="363"/>
        <end position="406"/>
    </location>
</feature>
<feature type="repeat" description="WD" evidence="3">
    <location>
        <begin position="517"/>
        <end position="567"/>
    </location>
</feature>
<dbReference type="PANTHER" id="PTHR19848:SF8">
    <property type="entry name" value="F-BOX AND WD REPEAT DOMAIN CONTAINING 7"/>
    <property type="match status" value="1"/>
</dbReference>
<dbReference type="InterPro" id="IPR015943">
    <property type="entry name" value="WD40/YVTN_repeat-like_dom_sf"/>
</dbReference>
<dbReference type="Pfam" id="PF00400">
    <property type="entry name" value="WD40"/>
    <property type="match status" value="6"/>
</dbReference>
<dbReference type="InterPro" id="IPR013083">
    <property type="entry name" value="Znf_RING/FYVE/PHD"/>
</dbReference>
<protein>
    <submittedName>
        <fullName evidence="5">G-protein beta WD-40 repeats containing protein</fullName>
    </submittedName>
</protein>
<dbReference type="SMART" id="SM00320">
    <property type="entry name" value="WD40"/>
    <property type="match status" value="6"/>
</dbReference>
<dbReference type="InterPro" id="IPR019775">
    <property type="entry name" value="WD40_repeat_CS"/>
</dbReference>
<dbReference type="EMBL" id="ASPP01019811">
    <property type="protein sequence ID" value="ETO14744.1"/>
    <property type="molecule type" value="Genomic_DNA"/>
</dbReference>
<name>X6MLI1_RETFI</name>
<dbReference type="Gene3D" id="2.130.10.10">
    <property type="entry name" value="YVTN repeat-like/Quinoprotein amine dehydrogenase"/>
    <property type="match status" value="2"/>
</dbReference>
<evidence type="ECO:0000313" key="6">
    <source>
        <dbReference type="Proteomes" id="UP000023152"/>
    </source>
</evidence>
<accession>X6MLI1</accession>
<dbReference type="AlphaFoldDB" id="X6MLI1"/>
<dbReference type="PROSITE" id="PS50294">
    <property type="entry name" value="WD_REPEATS_REGION"/>
    <property type="match status" value="4"/>
</dbReference>
<dbReference type="PROSITE" id="PS00678">
    <property type="entry name" value="WD_REPEATS_1"/>
    <property type="match status" value="3"/>
</dbReference>
<dbReference type="PRINTS" id="PR00320">
    <property type="entry name" value="GPROTEINBRPT"/>
</dbReference>
<evidence type="ECO:0000256" key="4">
    <source>
        <dbReference type="SAM" id="Coils"/>
    </source>
</evidence>
<evidence type="ECO:0000313" key="5">
    <source>
        <dbReference type="EMBL" id="ETO14744.1"/>
    </source>
</evidence>
<dbReference type="CDD" id="cd00200">
    <property type="entry name" value="WD40"/>
    <property type="match status" value="1"/>
</dbReference>
<reference evidence="5 6" key="1">
    <citation type="journal article" date="2013" name="Curr. Biol.">
        <title>The Genome of the Foraminiferan Reticulomyxa filosa.</title>
        <authorList>
            <person name="Glockner G."/>
            <person name="Hulsmann N."/>
            <person name="Schleicher M."/>
            <person name="Noegel A.A."/>
            <person name="Eichinger L."/>
            <person name="Gallinger C."/>
            <person name="Pawlowski J."/>
            <person name="Sierra R."/>
            <person name="Euteneuer U."/>
            <person name="Pillet L."/>
            <person name="Moustafa A."/>
            <person name="Platzer M."/>
            <person name="Groth M."/>
            <person name="Szafranski K."/>
            <person name="Schliwa M."/>
        </authorList>
    </citation>
    <scope>NUCLEOTIDE SEQUENCE [LARGE SCALE GENOMIC DNA]</scope>
</reference>
<keyword evidence="1 3" id="KW-0853">WD repeat</keyword>
<keyword evidence="4" id="KW-0175">Coiled coil</keyword>
<organism evidence="5 6">
    <name type="scientific">Reticulomyxa filosa</name>
    <dbReference type="NCBI Taxonomy" id="46433"/>
    <lineage>
        <taxon>Eukaryota</taxon>
        <taxon>Sar</taxon>
        <taxon>Rhizaria</taxon>
        <taxon>Retaria</taxon>
        <taxon>Foraminifera</taxon>
        <taxon>Monothalamids</taxon>
        <taxon>Reticulomyxidae</taxon>
        <taxon>Reticulomyxa</taxon>
    </lineage>
</organism>